<gene>
    <name evidence="4" type="ORF">ACFQT0_17020</name>
</gene>
<dbReference type="PROSITE" id="PS50005">
    <property type="entry name" value="TPR"/>
    <property type="match status" value="1"/>
</dbReference>
<sequence>MKLFPRLALAAALSAAAPVASHAQQTQVFAADERFFQEGLELFDRGQYGAAQEAFRQYLALEPVHTSQASPISADRTADAEYYYAVSGLYLLHPDAEGSILAFAENHPAHPRSAVAYFEPGQVLLRPEKLRVGHSLPREGGARQPHQRPARRVGL</sequence>
<keyword evidence="1" id="KW-0802">TPR repeat</keyword>
<dbReference type="EMBL" id="JBHTEK010000001">
    <property type="protein sequence ID" value="MFC7668876.1"/>
    <property type="molecule type" value="Genomic_DNA"/>
</dbReference>
<evidence type="ECO:0008006" key="6">
    <source>
        <dbReference type="Google" id="ProtNLM"/>
    </source>
</evidence>
<dbReference type="InterPro" id="IPR019734">
    <property type="entry name" value="TPR_rpt"/>
</dbReference>
<evidence type="ECO:0000313" key="4">
    <source>
        <dbReference type="EMBL" id="MFC7668876.1"/>
    </source>
</evidence>
<evidence type="ECO:0000313" key="5">
    <source>
        <dbReference type="Proteomes" id="UP001596513"/>
    </source>
</evidence>
<feature type="region of interest" description="Disordered" evidence="2">
    <location>
        <begin position="135"/>
        <end position="155"/>
    </location>
</feature>
<accession>A0ABW2U9S5</accession>
<evidence type="ECO:0000256" key="2">
    <source>
        <dbReference type="SAM" id="MobiDB-lite"/>
    </source>
</evidence>
<dbReference type="Proteomes" id="UP001596513">
    <property type="component" value="Unassembled WGS sequence"/>
</dbReference>
<dbReference type="RefSeq" id="WP_380204412.1">
    <property type="nucleotide sequence ID" value="NZ_JBHTEK010000001.1"/>
</dbReference>
<dbReference type="Gene3D" id="1.25.40.10">
    <property type="entry name" value="Tetratricopeptide repeat domain"/>
    <property type="match status" value="1"/>
</dbReference>
<keyword evidence="5" id="KW-1185">Reference proteome</keyword>
<evidence type="ECO:0000256" key="1">
    <source>
        <dbReference type="PROSITE-ProRule" id="PRU00339"/>
    </source>
</evidence>
<protein>
    <recommendedName>
        <fullName evidence="6">Tetratricopeptide repeat protein</fullName>
    </recommendedName>
</protein>
<name>A0ABW2U9S5_9BACT</name>
<dbReference type="SUPFAM" id="SSF48452">
    <property type="entry name" value="TPR-like"/>
    <property type="match status" value="1"/>
</dbReference>
<organism evidence="4 5">
    <name type="scientific">Hymenobacter humi</name>
    <dbReference type="NCBI Taxonomy" id="1411620"/>
    <lineage>
        <taxon>Bacteria</taxon>
        <taxon>Pseudomonadati</taxon>
        <taxon>Bacteroidota</taxon>
        <taxon>Cytophagia</taxon>
        <taxon>Cytophagales</taxon>
        <taxon>Hymenobacteraceae</taxon>
        <taxon>Hymenobacter</taxon>
    </lineage>
</organism>
<feature type="repeat" description="TPR" evidence="1">
    <location>
        <begin position="32"/>
        <end position="65"/>
    </location>
</feature>
<dbReference type="InterPro" id="IPR011990">
    <property type="entry name" value="TPR-like_helical_dom_sf"/>
</dbReference>
<evidence type="ECO:0000256" key="3">
    <source>
        <dbReference type="SAM" id="SignalP"/>
    </source>
</evidence>
<feature type="chain" id="PRO_5045142958" description="Tetratricopeptide repeat protein" evidence="3">
    <location>
        <begin position="24"/>
        <end position="155"/>
    </location>
</feature>
<feature type="signal peptide" evidence="3">
    <location>
        <begin position="1"/>
        <end position="23"/>
    </location>
</feature>
<feature type="compositionally biased region" description="Basic residues" evidence="2">
    <location>
        <begin position="145"/>
        <end position="155"/>
    </location>
</feature>
<comment type="caution">
    <text evidence="4">The sequence shown here is derived from an EMBL/GenBank/DDBJ whole genome shotgun (WGS) entry which is preliminary data.</text>
</comment>
<proteinExistence type="predicted"/>
<reference evidence="5" key="1">
    <citation type="journal article" date="2019" name="Int. J. Syst. Evol. Microbiol.">
        <title>The Global Catalogue of Microorganisms (GCM) 10K type strain sequencing project: providing services to taxonomists for standard genome sequencing and annotation.</title>
        <authorList>
            <consortium name="The Broad Institute Genomics Platform"/>
            <consortium name="The Broad Institute Genome Sequencing Center for Infectious Disease"/>
            <person name="Wu L."/>
            <person name="Ma J."/>
        </authorList>
    </citation>
    <scope>NUCLEOTIDE SEQUENCE [LARGE SCALE GENOMIC DNA]</scope>
    <source>
        <strain evidence="5">JCM 19635</strain>
    </source>
</reference>
<keyword evidence="3" id="KW-0732">Signal</keyword>